<accession>A0A8S5QI99</accession>
<reference evidence="1" key="1">
    <citation type="journal article" date="2021" name="Proc. Natl. Acad. Sci. U.S.A.">
        <title>A Catalog of Tens of Thousands of Viruses from Human Metagenomes Reveals Hidden Associations with Chronic Diseases.</title>
        <authorList>
            <person name="Tisza M.J."/>
            <person name="Buck C.B."/>
        </authorList>
    </citation>
    <scope>NUCLEOTIDE SEQUENCE</scope>
    <source>
        <strain evidence="1">CtiOl67</strain>
    </source>
</reference>
<organism evidence="1">
    <name type="scientific">Siphoviridae sp. ctiOl67</name>
    <dbReference type="NCBI Taxonomy" id="2825622"/>
    <lineage>
        <taxon>Viruses</taxon>
        <taxon>Duplodnaviria</taxon>
        <taxon>Heunggongvirae</taxon>
        <taxon>Uroviricota</taxon>
        <taxon>Caudoviricetes</taxon>
    </lineage>
</organism>
<proteinExistence type="predicted"/>
<protein>
    <submittedName>
        <fullName evidence="1">SWI/SNF-related matrix-associated actin-dependent regulator of Repair DNA Replication, DNA</fullName>
    </submittedName>
</protein>
<evidence type="ECO:0000313" key="1">
    <source>
        <dbReference type="EMBL" id="DAE18999.1"/>
    </source>
</evidence>
<name>A0A8S5QI99_9CAUD</name>
<dbReference type="EMBL" id="BK015666">
    <property type="protein sequence ID" value="DAE18999.1"/>
    <property type="molecule type" value="Genomic_DNA"/>
</dbReference>
<sequence>MITLTETYPKKLPGITSIFVEFEYNSQIIDILKKHCDVLNYDKHTKVWEIPVTSISEVIDDLSLIDDIQLNLI</sequence>